<dbReference type="Gene3D" id="3.40.50.12550">
    <property type="entry name" value="Ubiquitin-activating enzyme E1, inactive adenylation domain, subdomain 2"/>
    <property type="match status" value="1"/>
</dbReference>
<proteinExistence type="inferred from homology"/>
<evidence type="ECO:0000256" key="1">
    <source>
        <dbReference type="ARBA" id="ARBA00004906"/>
    </source>
</evidence>
<dbReference type="InterPro" id="IPR018965">
    <property type="entry name" value="Ub-activating_enz_E1_C"/>
</dbReference>
<dbReference type="Gene3D" id="2.40.30.180">
    <property type="entry name" value="Ubiquitin-activating enzyme E1, FCCH domain"/>
    <property type="match status" value="1"/>
</dbReference>
<evidence type="ECO:0000259" key="5">
    <source>
        <dbReference type="SMART" id="SM00985"/>
    </source>
</evidence>
<feature type="domain" description="Ubiquitin-activating enzyme E1 C-terminal" evidence="5">
    <location>
        <begin position="969"/>
        <end position="1094"/>
    </location>
</feature>
<dbReference type="PANTHER" id="PTHR10953">
    <property type="entry name" value="UBIQUITIN-ACTIVATING ENZYME E1"/>
    <property type="match status" value="1"/>
</dbReference>
<sequence>MTEKTSTTIDESLYSRQLLTFGAETMLKLSQSKVLIISANGLAVEIAKNLVLAGVKSLTIQSTTKATLFDQTTHFFVSEKDMGKNLAIVSAQKLQELNPYVEVKSLTSEFKDLSEETKKQYSIIICVDTLIGESTKINQYCRSKNIKFIYTGSFGLFSWCFCDFGEEFYIQDPTGEELKEILVTHITRDSPGIITCDKSHNLSTGDKIKFREVLGMEQLNNDDQKFTIKKVDLLRFSIPSTLEYSEYLGGGVITPQKQGKVMKFKSLEESILNPVFQLCDFAKMDSTQLHLAFRSIDKYRTEFGSYPNGWSIGDTNRVLEMAKKINEEAIETGSYIESKIDFDLIQKMSLTAKGKISPIASVMGGFVAQECVKAVTAKYTPLNQWLQFDCRELYPKKISNDLIEKRYKRCEKIKNKTRYEALEIALGRSLVDKLSTLRLFMIGAGAIGCELLKNFALLGIGRKDIPNKKKEKEREKEKEKENEKEKGQEEIQEEIVKKKEWDGKNGSGIIVTDMDLIEKSNLNRQFLFRSKHIQKSKSKKAKKAILKMNPEIRVQSRMDKIGTETENIYDNNFISSFDCLVNALDNIPTRLYMDNRSINCNIPLLDSGTLGTKGHTQVQIPYLTQTYGDYRDPPEESVPFCTLKSFPNLIEHCIEWSRDKFETLFTMKIKAIETLISQFDSIQDYLKVGKETNKINQFLGVKQANKILNNYPKDFEKCVHFGRVIFEQWFVHKIQLLLYFFPHDHKDEDGFNFWNPPKKRPPKILEFDVNDEVHYSFVLNAALIFTNIWGVSAPNETDLNKQYIAKCLENLIVPEFVLSKKAKSKTIVTDEKETENPLQQKENNLTLEELNSLSEKLVLLIGESKEKEIKIAAQEFEKDDDSNHHIDFIHACSLLRARNYGIKPVDRLKTKKIAGKIIPAVATTTSVVSGLITIELIKLATSSALRGKHPKKVLEKLLKKNSILSLDDFKCAFLNLALPIITFVSPGTVKTNSVDLNQMGKLTYSKWDKLEVWHPNLTINRFKQFWKKKIGLNVVSIIHRGVFCYDEMTNKNNSKEMLNKKIISLIKHRRNQKFIDLVVIFEDSKKKLVETPIIRFYLSTKKSNKKKKSKTKKN</sequence>
<dbReference type="SMART" id="SM00985">
    <property type="entry name" value="UBA_e1_C"/>
    <property type="match status" value="1"/>
</dbReference>
<organism evidence="6 7">
    <name type="scientific">Anaeramoeba flamelloides</name>
    <dbReference type="NCBI Taxonomy" id="1746091"/>
    <lineage>
        <taxon>Eukaryota</taxon>
        <taxon>Metamonada</taxon>
        <taxon>Anaeramoebidae</taxon>
        <taxon>Anaeramoeba</taxon>
    </lineage>
</organism>
<name>A0ABQ8XQL8_9EUKA</name>
<evidence type="ECO:0000256" key="3">
    <source>
        <dbReference type="ARBA" id="ARBA00022598"/>
    </source>
</evidence>
<dbReference type="Gene3D" id="3.40.50.720">
    <property type="entry name" value="NAD(P)-binding Rossmann-like Domain"/>
    <property type="match status" value="1"/>
</dbReference>
<dbReference type="PRINTS" id="PR01849">
    <property type="entry name" value="UBIQUITINACT"/>
</dbReference>
<evidence type="ECO:0000313" key="7">
    <source>
        <dbReference type="Proteomes" id="UP001150062"/>
    </source>
</evidence>
<dbReference type="InterPro" id="IPR042063">
    <property type="entry name" value="Ubi_acti_E1_SCCH"/>
</dbReference>
<evidence type="ECO:0000256" key="2">
    <source>
        <dbReference type="ARBA" id="ARBA00005673"/>
    </source>
</evidence>
<dbReference type="Pfam" id="PF00899">
    <property type="entry name" value="ThiF"/>
    <property type="match status" value="2"/>
</dbReference>
<dbReference type="Pfam" id="PF10585">
    <property type="entry name" value="UBA_E1_SCCH"/>
    <property type="match status" value="1"/>
</dbReference>
<dbReference type="InterPro" id="IPR000011">
    <property type="entry name" value="UBQ/SUMO-activ_enz_E1-like"/>
</dbReference>
<evidence type="ECO:0000256" key="4">
    <source>
        <dbReference type="SAM" id="MobiDB-lite"/>
    </source>
</evidence>
<dbReference type="InterPro" id="IPR035985">
    <property type="entry name" value="Ubiquitin-activating_enz"/>
</dbReference>
<dbReference type="InterPro" id="IPR019572">
    <property type="entry name" value="UBA_E1_SCCH"/>
</dbReference>
<dbReference type="Gene3D" id="3.50.50.80">
    <property type="entry name" value="Ubiquitin-activating enzyme E1, inactive adenylation domain, subdomain 1"/>
    <property type="match status" value="1"/>
</dbReference>
<reference evidence="6" key="1">
    <citation type="submission" date="2022-08" db="EMBL/GenBank/DDBJ databases">
        <title>Novel sulfate-reducing endosymbionts in the free-living metamonad Anaeramoeba.</title>
        <authorList>
            <person name="Jerlstrom-Hultqvist J."/>
            <person name="Cepicka I."/>
            <person name="Gallot-Lavallee L."/>
            <person name="Salas-Leiva D."/>
            <person name="Curtis B.A."/>
            <person name="Zahonova K."/>
            <person name="Pipaliya S."/>
            <person name="Dacks J."/>
            <person name="Roger A.J."/>
        </authorList>
    </citation>
    <scope>NUCLEOTIDE SEQUENCE</scope>
    <source>
        <strain evidence="6">Schooner1</strain>
    </source>
</reference>
<evidence type="ECO:0000313" key="6">
    <source>
        <dbReference type="EMBL" id="KAJ6234379.1"/>
    </source>
</evidence>
<dbReference type="InterPro" id="IPR000594">
    <property type="entry name" value="ThiF_NAD_FAD-bd"/>
</dbReference>
<comment type="similarity">
    <text evidence="2">Belongs to the ubiquitin-activating E1 family.</text>
</comment>
<comment type="caution">
    <text evidence="6">The sequence shown here is derived from an EMBL/GenBank/DDBJ whole genome shotgun (WGS) entry which is preliminary data.</text>
</comment>
<protein>
    <submittedName>
        <fullName evidence="6">Ubiquitin-like modifier-activating enzyme 6</fullName>
    </submittedName>
</protein>
<keyword evidence="7" id="KW-1185">Reference proteome</keyword>
<dbReference type="Proteomes" id="UP001150062">
    <property type="component" value="Unassembled WGS sequence"/>
</dbReference>
<comment type="pathway">
    <text evidence="1">Protein modification; protein ubiquitination.</text>
</comment>
<accession>A0ABQ8XQL8</accession>
<dbReference type="Gene3D" id="1.10.10.2660">
    <property type="entry name" value="Ubiquitin-activating enzyme E1, SCCH domain"/>
    <property type="match status" value="1"/>
</dbReference>
<gene>
    <name evidence="6" type="ORF">M0813_29369</name>
</gene>
<dbReference type="EMBL" id="JAOAOG010000270">
    <property type="protein sequence ID" value="KAJ6234379.1"/>
    <property type="molecule type" value="Genomic_DNA"/>
</dbReference>
<dbReference type="InterPro" id="IPR042302">
    <property type="entry name" value="E1_FCCH_sf"/>
</dbReference>
<dbReference type="Pfam" id="PF09358">
    <property type="entry name" value="E1_UFD"/>
    <property type="match status" value="1"/>
</dbReference>
<dbReference type="InterPro" id="IPR045886">
    <property type="entry name" value="ThiF/MoeB/HesA"/>
</dbReference>
<dbReference type="PANTHER" id="PTHR10953:SF186">
    <property type="entry name" value="UBIQUITIN-LIKE MODIFIER-ACTIVATING ENZYME 6"/>
    <property type="match status" value="1"/>
</dbReference>
<dbReference type="SUPFAM" id="SSF69572">
    <property type="entry name" value="Activating enzymes of the ubiquitin-like proteins"/>
    <property type="match status" value="2"/>
</dbReference>
<keyword evidence="3" id="KW-0436">Ligase</keyword>
<feature type="region of interest" description="Disordered" evidence="4">
    <location>
        <begin position="468"/>
        <end position="490"/>
    </location>
</feature>
<dbReference type="InterPro" id="IPR042449">
    <property type="entry name" value="Ub-E1_IAD_1"/>
</dbReference>